<feature type="compositionally biased region" description="Polar residues" evidence="5">
    <location>
        <begin position="2215"/>
        <end position="2229"/>
    </location>
</feature>
<comment type="caution">
    <text evidence="4">Lacks conserved residue(s) required for the propagation of feature annotation.</text>
</comment>
<dbReference type="InterPro" id="IPR035914">
    <property type="entry name" value="Sperma_CUB_dom_sf"/>
</dbReference>
<feature type="region of interest" description="Disordered" evidence="5">
    <location>
        <begin position="1921"/>
        <end position="1960"/>
    </location>
</feature>
<feature type="domain" description="C-type lectin" evidence="9">
    <location>
        <begin position="931"/>
        <end position="1039"/>
    </location>
</feature>
<reference evidence="10 11" key="1">
    <citation type="submission" date="2016-03" db="EMBL/GenBank/DDBJ databases">
        <title>EvidentialGene: Evidence-directed Construction of Genes on Genomes.</title>
        <authorList>
            <person name="Gilbert D.G."/>
            <person name="Choi J.-H."/>
            <person name="Mockaitis K."/>
            <person name="Colbourne J."/>
            <person name="Pfrender M."/>
        </authorList>
    </citation>
    <scope>NUCLEOTIDE SEQUENCE [LARGE SCALE GENOMIC DNA]</scope>
    <source>
        <strain evidence="10 11">Xinb3</strain>
        <tissue evidence="10">Complete organism</tissue>
    </source>
</reference>
<dbReference type="SUPFAM" id="SSF56436">
    <property type="entry name" value="C-type lectin-like"/>
    <property type="match status" value="2"/>
</dbReference>
<dbReference type="InterPro" id="IPR016186">
    <property type="entry name" value="C-type_lectin-like/link_sf"/>
</dbReference>
<evidence type="ECO:0000256" key="4">
    <source>
        <dbReference type="PROSITE-ProRule" id="PRU00076"/>
    </source>
</evidence>
<keyword evidence="1" id="KW-0677">Repeat</keyword>
<keyword evidence="11" id="KW-1185">Reference proteome</keyword>
<proteinExistence type="predicted"/>
<feature type="transmembrane region" description="Helical" evidence="6">
    <location>
        <begin position="1635"/>
        <end position="1653"/>
    </location>
</feature>
<dbReference type="CDD" id="cd00041">
    <property type="entry name" value="CUB"/>
    <property type="match status" value="3"/>
</dbReference>
<dbReference type="Gene3D" id="2.60.120.290">
    <property type="entry name" value="Spermadhesin, CUB domain"/>
    <property type="match status" value="3"/>
</dbReference>
<accession>A0A162TA31</accession>
<evidence type="ECO:0000256" key="1">
    <source>
        <dbReference type="ARBA" id="ARBA00022737"/>
    </source>
</evidence>
<feature type="region of interest" description="Disordered" evidence="5">
    <location>
        <begin position="2847"/>
        <end position="2869"/>
    </location>
</feature>
<feature type="domain" description="EGF-like" evidence="8">
    <location>
        <begin position="1489"/>
        <end position="1524"/>
    </location>
</feature>
<dbReference type="GO" id="GO:0030246">
    <property type="term" value="F:carbohydrate binding"/>
    <property type="evidence" value="ECO:0007669"/>
    <property type="project" value="UniProtKB-KW"/>
</dbReference>
<evidence type="ECO:0000259" key="9">
    <source>
        <dbReference type="PROSITE" id="PS50041"/>
    </source>
</evidence>
<dbReference type="PANTHER" id="PTHR24251">
    <property type="entry name" value="OVOCHYMASE-RELATED"/>
    <property type="match status" value="1"/>
</dbReference>
<evidence type="ECO:0000256" key="2">
    <source>
        <dbReference type="ARBA" id="ARBA00023157"/>
    </source>
</evidence>
<feature type="domain" description="EGF-like" evidence="8">
    <location>
        <begin position="1526"/>
        <end position="1560"/>
    </location>
</feature>
<dbReference type="SMART" id="SM00042">
    <property type="entry name" value="CUB"/>
    <property type="match status" value="3"/>
</dbReference>
<feature type="transmembrane region" description="Helical" evidence="6">
    <location>
        <begin position="1594"/>
        <end position="1614"/>
    </location>
</feature>
<feature type="compositionally biased region" description="Basic and acidic residues" evidence="5">
    <location>
        <begin position="1797"/>
        <end position="1807"/>
    </location>
</feature>
<dbReference type="OrthoDB" id="418245at2759"/>
<evidence type="ECO:0000259" key="8">
    <source>
        <dbReference type="PROSITE" id="PS50026"/>
    </source>
</evidence>
<evidence type="ECO:0000313" key="10">
    <source>
        <dbReference type="EMBL" id="KZS22031.1"/>
    </source>
</evidence>
<feature type="domain" description="CUB" evidence="7">
    <location>
        <begin position="789"/>
        <end position="917"/>
    </location>
</feature>
<feature type="compositionally biased region" description="Low complexity" evidence="5">
    <location>
        <begin position="2142"/>
        <end position="2152"/>
    </location>
</feature>
<feature type="compositionally biased region" description="Low complexity" evidence="5">
    <location>
        <begin position="2630"/>
        <end position="2643"/>
    </location>
</feature>
<feature type="compositionally biased region" description="Polar residues" evidence="5">
    <location>
        <begin position="2022"/>
        <end position="2035"/>
    </location>
</feature>
<dbReference type="EMBL" id="LRGB01000005">
    <property type="protein sequence ID" value="KZS22031.1"/>
    <property type="molecule type" value="Genomic_DNA"/>
</dbReference>
<dbReference type="CDD" id="cd00053">
    <property type="entry name" value="EGF"/>
    <property type="match status" value="2"/>
</dbReference>
<protein>
    <submittedName>
        <fullName evidence="10">Putative c-type lectin ctl</fullName>
    </submittedName>
</protein>
<dbReference type="SUPFAM" id="SSF49854">
    <property type="entry name" value="Spermadhesin, CUB domain"/>
    <property type="match status" value="3"/>
</dbReference>
<feature type="region of interest" description="Disordered" evidence="5">
    <location>
        <begin position="2215"/>
        <end position="2239"/>
    </location>
</feature>
<dbReference type="CDD" id="cd00037">
    <property type="entry name" value="CLECT"/>
    <property type="match status" value="2"/>
</dbReference>
<feature type="region of interest" description="Disordered" evidence="5">
    <location>
        <begin position="2022"/>
        <end position="2056"/>
    </location>
</feature>
<evidence type="ECO:0000259" key="7">
    <source>
        <dbReference type="PROSITE" id="PS01180"/>
    </source>
</evidence>
<evidence type="ECO:0000256" key="5">
    <source>
        <dbReference type="SAM" id="MobiDB-lite"/>
    </source>
</evidence>
<evidence type="ECO:0000313" key="11">
    <source>
        <dbReference type="Proteomes" id="UP000076858"/>
    </source>
</evidence>
<keyword evidence="4" id="KW-0245">EGF-like domain</keyword>
<feature type="region of interest" description="Disordered" evidence="5">
    <location>
        <begin position="2682"/>
        <end position="2709"/>
    </location>
</feature>
<sequence>MYRVRTTMRATRQRQAEWFVLLSLSAVLIAVTASATRLENATLSLLDQGPKVNEEVFRKPKPNEKRTNSEFSIRSTASSVLDDLCRLHSNLLDSSLTFEQNQMDGDTHSATINILHDIFDPSFGLVPYIPYTGKGQLLSKKITFRKRSPEMEYLVRHSHYIAHILVEILEITLDENEGSYLYALQANVGKLTQTSPQATATRLCDPLSDNSVPQLLQLTSVFNNISWIFKSTPEVETALTLRLLGYSTVTRKLFSLAVLNHTVIPGCYLKLHSSRGVVSSSHFPPQFESTTYGVDHSSSPTWGCLLLLNVPGGSSAELTLRKLKLHRPHSRECHQDSQLQLATSTSWGPHQMVDGKPAHNSQQPSWSNLAEVHRWQVARTFCGKIQDYSKNLRTWQTFQPWVLIRYTSNQRNRHHIRGSTAASNNFFVFKFNILGPCLNVLLTEPSKTIELSDSDLVASPHECTFRIHVPYGYQIKLSVRLHDDDSIIPHENDLVKKEAVGDEELNYNSLLLQSGRCQISVQIEDATGHRVQCLDHHPSASFSSLGNFLKFQAVVLRSMNQGGEVAKPSSNTSYGETRNVHSALRLSVHYTTEADPRLTDGCGEGVLVDEQTCVWLHSEPLTWHEAEEKCSQLAPNGHLVAITNSEIEQVVDTMITKSAYYEPEKSYWIGASDQKQETIFEWSSGATFSYTTVFFFNFYVYLLLLEWFSGWPVHQLYNAQPSDDGISNQDCVEIRQSFGQPSYSEALAGGFYWNDRDCSVANPFVCQKPRNDDDSNAVTFGEFKDVMSCNRSEELNRLRTSAFVQSPFFPRPYPNGITCIVDVNAPPGFKIVLNFEFFDLEEEEDCNYDVLELQNLNQLSIFGERKDASATPWRRCGNWNSRLKLLQWKSNGNQARIKFTSDSSYNSNGFRLRASIERGDLSCPEVGSISHHGRCYLIAPYPEISWFEANEMCRSMQAGLVLSDSNGEEIRFLLDQINSDEQLNSTAFYWIGQSNRFQLSIPLWVGAIQKCPSIRAWPQLTNATVNLEPCGSPGGYICEKLVKNDPGIAFNSSIESREGEVKSPNYPAPYGEGNHFRLHIKAPNSSSTSERLVVRFKQIDIEFQENCLYDYLGLQSRENGPMQKICGQYTSNLERLDYVSETSEIWITFHSDFSISGDGFHAVWSTMPLPGCPLQIMEKTQGEFFSPYYPFFLLPNMNCTFHIIAPEGSRVWIKFHTFDMDFRNERQQFSCRDEYVRLDWNSSNSIQLCGSYNSSKDALQWISDGNQLKVQLITRDGKRGRGFHASYRFSNRSLPKIFHLSFKKMPIPTTLTDTLFLDNEDELELVPFNYPHPPPSQLRQLITLMTHHGSYLRHQAPSWLTPCDSFFRPAVTAMVVLRDAYNNNTEIKLCYRNETIGSTAEFESSFYDSKFHTLTIEYVHVGINWSGVLGRVKSVQDSTYAEKVSALPDHSPVNSCDPDPCQGEGVCTAVDDQYYCQCKDNWRGIFCSLTLCQLPGSCHHGSCIAVNETQRCNCHPGFTGHLCDSRLAPCDLEPCGDRGKCVPTNDGFICQCAPWWQDCVTCTTFTPDLLQEFSAMQNTWYFSTSSSLCFSLEGKLLTCLTSSFVLYSAVGLRCETRWLHLPYKPLSQRMLEEPFWLGLMTIAIVLIIIAIVWCAKRHFAEKFDRFVSEELERGKLVEPALLDWSRGRHNCHQINMEANAISRPASPQTGLSVPAAEATASQRNFLGWPGFRKPSLLSITSLISPSNSHTSVSGTGGTNGGNSRRIGVCNRGPRSGRTFSLDDLFRLPKRSPSPSKRGSDNDVASQRRDMERQQILQRLIASQIPNSHPGYNTSDPGEAIMMTQLSLQSPSSLLNAIQDHTTDASMMDTAIAAQLQLQLDLKAEKKVTFARMMEMVKTDMTSSENDTSASEEPSKYIEVVDESTASNPRNVHNKRKQRSWNSRHFWRSNNSNSTTQGSASDQDIQDNFLLTDQTPSNDSVNGVGIGKSTRHLRLPSRSVVTGSRQASSTESLLNIIRNFSAANHRTPSTPSSPQMSDYELSSSFPTPLSTPGTPAGSLEVIPPTSNSVDSTSIQVAVIDASAMSHRNNRLGTTNFTSPHITLEIPTMNYGQFLSPIHEVPTPLPSPAHTPIPSTRRAERCGSSDSSLSSGSSTAIDQRRSLLQQRWHRDSCNEKHGIGTSVPSIVEKVTSSRENQEKQSISIVVPSNIQILVESESTQPSPLSSTANSPLPSPAKTKPPRLNILNSNFARFEAFEMSTDTNEIAPVPPLTVPLLCVSEASPEKTDFDPSPKKCQNKKSQCTSVLDWEHVSLGSPPLRRLPVDAIVADNSINNTSIGIRRNFKDTLDKSSSLDLPHPPPIITITTNFSEVESDSDAGMLGKGGTSNQKMCYLSPFVCYGESRPDIATSESNLSSSGYSSMASPGISPACSSKTLCIWKEEEDMVTFSRTHGGRRDRRIFHRALLSPSLESSSPPLDSPPETPSAVLRSLHRSNVNRLIYPQDSETADDPVANLFVEPAADEPNPACESHDEGIDVFHVCGKTVDRSDQDSLLDSKIFSLIQAHKSISLDSKLVGQRRNNLKGDSLDTKLLSMQPGGMPPIVLQSLQLPEPSSLWTCGGNNGSTDETRVKISPVSSRSESPLSDVRSTGFGRFSTKFYGMSRTDMLHTDSDGLYDYPSSETILPPSSIHRRHTRKCDRRRERKSSLKSSRIDHHRDSLAAVAAKRSFLDPCIDRGAGRLVSTKRKSRVRAQSNIDFCATSSSNESLSSANKRLPHKKGPQIINLRRGSSPLCDVILTIQAASSLDELHSEVGEEKQENETISSSTSIELRAFRLPTRTRQNTAFRFPERRRQDSICKRREQPPLLRNSRGSRRACSAAEGALCLKGVSSTESSYTESDACDSNESLANFGEIEDMVDSPPI</sequence>
<feature type="domain" description="CUB" evidence="7">
    <location>
        <begin position="1172"/>
        <end position="1290"/>
    </location>
</feature>
<dbReference type="PROSITE" id="PS00022">
    <property type="entry name" value="EGF_1"/>
    <property type="match status" value="2"/>
</dbReference>
<feature type="compositionally biased region" description="Low complexity" evidence="5">
    <location>
        <begin position="2041"/>
        <end position="2054"/>
    </location>
</feature>
<feature type="region of interest" description="Disordered" evidence="5">
    <location>
        <begin position="2120"/>
        <end position="2156"/>
    </location>
</feature>
<keyword evidence="6" id="KW-1133">Transmembrane helix</keyword>
<feature type="compositionally biased region" description="Polar residues" evidence="5">
    <location>
        <begin position="1939"/>
        <end position="1960"/>
    </location>
</feature>
<feature type="compositionally biased region" description="Polar residues" evidence="5">
    <location>
        <begin position="2889"/>
        <end position="2904"/>
    </location>
</feature>
<dbReference type="Gene3D" id="3.10.100.10">
    <property type="entry name" value="Mannose-Binding Protein A, subunit A"/>
    <property type="match status" value="2"/>
</dbReference>
<dbReference type="CDD" id="cd00054">
    <property type="entry name" value="EGF_CA"/>
    <property type="match status" value="1"/>
</dbReference>
<dbReference type="InterPro" id="IPR000859">
    <property type="entry name" value="CUB_dom"/>
</dbReference>
<gene>
    <name evidence="10" type="ORF">APZ42_010895</name>
</gene>
<dbReference type="SUPFAM" id="SSF57196">
    <property type="entry name" value="EGF/Laminin"/>
    <property type="match status" value="1"/>
</dbReference>
<dbReference type="PROSITE" id="PS50026">
    <property type="entry name" value="EGF_3"/>
    <property type="match status" value="3"/>
</dbReference>
<keyword evidence="6" id="KW-0812">Transmembrane</keyword>
<feature type="disulfide bond" evidence="3">
    <location>
        <begin position="1172"/>
        <end position="1199"/>
    </location>
</feature>
<dbReference type="PROSITE" id="PS01180">
    <property type="entry name" value="CUB"/>
    <property type="match status" value="3"/>
</dbReference>
<keyword evidence="2 4" id="KW-1015">Disulfide bond</keyword>
<feature type="domain" description="CUB" evidence="7">
    <location>
        <begin position="1038"/>
        <end position="1167"/>
    </location>
</feature>
<feature type="compositionally biased region" description="Acidic residues" evidence="5">
    <location>
        <begin position="2909"/>
        <end position="2919"/>
    </location>
</feature>
<dbReference type="Proteomes" id="UP000076858">
    <property type="component" value="Unassembled WGS sequence"/>
</dbReference>
<feature type="region of interest" description="Disordered" evidence="5">
    <location>
        <begin position="2618"/>
        <end position="2643"/>
    </location>
</feature>
<feature type="region of interest" description="Disordered" evidence="5">
    <location>
        <begin position="1745"/>
        <end position="1807"/>
    </location>
</feature>
<keyword evidence="6" id="KW-0472">Membrane</keyword>
<name>A0A162TA31_9CRUS</name>
<dbReference type="Pfam" id="PF00431">
    <property type="entry name" value="CUB"/>
    <property type="match status" value="3"/>
</dbReference>
<dbReference type="PROSITE" id="PS50041">
    <property type="entry name" value="C_TYPE_LECTIN_2"/>
    <property type="match status" value="2"/>
</dbReference>
<dbReference type="PANTHER" id="PTHR24251:SF37">
    <property type="entry name" value="CUB DOMAIN-CONTAINING PROTEIN"/>
    <property type="match status" value="1"/>
</dbReference>
<feature type="region of interest" description="Disordered" evidence="5">
    <location>
        <begin position="2889"/>
        <end position="2919"/>
    </location>
</feature>
<dbReference type="InterPro" id="IPR016187">
    <property type="entry name" value="CTDL_fold"/>
</dbReference>
<dbReference type="Pfam" id="PF00059">
    <property type="entry name" value="Lectin_C"/>
    <property type="match status" value="1"/>
</dbReference>
<organism evidence="10 11">
    <name type="scientific">Daphnia magna</name>
    <dbReference type="NCBI Taxonomy" id="35525"/>
    <lineage>
        <taxon>Eukaryota</taxon>
        <taxon>Metazoa</taxon>
        <taxon>Ecdysozoa</taxon>
        <taxon>Arthropoda</taxon>
        <taxon>Crustacea</taxon>
        <taxon>Branchiopoda</taxon>
        <taxon>Diplostraca</taxon>
        <taxon>Cladocera</taxon>
        <taxon>Anomopoda</taxon>
        <taxon>Daphniidae</taxon>
        <taxon>Daphnia</taxon>
    </lineage>
</organism>
<feature type="disulfide bond" evidence="4">
    <location>
        <begin position="1478"/>
        <end position="1487"/>
    </location>
</feature>
<keyword evidence="10" id="KW-0430">Lectin</keyword>
<feature type="disulfide bond" evidence="4">
    <location>
        <begin position="1514"/>
        <end position="1523"/>
    </location>
</feature>
<dbReference type="SMART" id="SM00034">
    <property type="entry name" value="CLECT"/>
    <property type="match status" value="2"/>
</dbReference>
<feature type="domain" description="C-type lectin" evidence="9">
    <location>
        <begin position="609"/>
        <end position="767"/>
    </location>
</feature>
<dbReference type="Gene3D" id="2.10.25.10">
    <property type="entry name" value="Laminin"/>
    <property type="match status" value="2"/>
</dbReference>
<dbReference type="PROSITE" id="PS01186">
    <property type="entry name" value="EGF_2"/>
    <property type="match status" value="1"/>
</dbReference>
<evidence type="ECO:0000256" key="6">
    <source>
        <dbReference type="SAM" id="Phobius"/>
    </source>
</evidence>
<evidence type="ECO:0000256" key="3">
    <source>
        <dbReference type="PROSITE-ProRule" id="PRU00059"/>
    </source>
</evidence>
<dbReference type="InterPro" id="IPR001304">
    <property type="entry name" value="C-type_lectin-like"/>
</dbReference>
<comment type="caution">
    <text evidence="10">The sequence shown here is derived from an EMBL/GenBank/DDBJ whole genome shotgun (WGS) entry which is preliminary data.</text>
</comment>
<dbReference type="SMART" id="SM00181">
    <property type="entry name" value="EGF"/>
    <property type="match status" value="3"/>
</dbReference>
<dbReference type="InterPro" id="IPR000742">
    <property type="entry name" value="EGF"/>
</dbReference>
<feature type="compositionally biased region" description="Basic and acidic residues" evidence="5">
    <location>
        <begin position="2847"/>
        <end position="2859"/>
    </location>
</feature>
<feature type="domain" description="EGF-like" evidence="8">
    <location>
        <begin position="1452"/>
        <end position="1488"/>
    </location>
</feature>
<feature type="compositionally biased region" description="Basic residues" evidence="5">
    <location>
        <begin position="2686"/>
        <end position="2700"/>
    </location>
</feature>